<proteinExistence type="predicted"/>
<protein>
    <submittedName>
        <fullName evidence="2">Uncharacterized protein</fullName>
    </submittedName>
</protein>
<name>A0ABS6SZ20_9RHOB</name>
<dbReference type="Proteomes" id="UP000756530">
    <property type="component" value="Unassembled WGS sequence"/>
</dbReference>
<evidence type="ECO:0000313" key="2">
    <source>
        <dbReference type="EMBL" id="MBV7377387.1"/>
    </source>
</evidence>
<evidence type="ECO:0000313" key="3">
    <source>
        <dbReference type="Proteomes" id="UP000756530"/>
    </source>
</evidence>
<feature type="region of interest" description="Disordered" evidence="1">
    <location>
        <begin position="67"/>
        <end position="89"/>
    </location>
</feature>
<dbReference type="RefSeq" id="WP_218390276.1">
    <property type="nucleotide sequence ID" value="NZ_JAHUZE010000001.1"/>
</dbReference>
<organism evidence="2 3">
    <name type="scientific">Maritimibacter dapengensis</name>
    <dbReference type="NCBI Taxonomy" id="2836868"/>
    <lineage>
        <taxon>Bacteria</taxon>
        <taxon>Pseudomonadati</taxon>
        <taxon>Pseudomonadota</taxon>
        <taxon>Alphaproteobacteria</taxon>
        <taxon>Rhodobacterales</taxon>
        <taxon>Roseobacteraceae</taxon>
        <taxon>Maritimibacter</taxon>
    </lineage>
</organism>
<comment type="caution">
    <text evidence="2">The sequence shown here is derived from an EMBL/GenBank/DDBJ whole genome shotgun (WGS) entry which is preliminary data.</text>
</comment>
<reference evidence="2 3" key="1">
    <citation type="submission" date="2021-05" db="EMBL/GenBank/DDBJ databases">
        <title>Culturable bacteria isolated from Daya Bay.</title>
        <authorList>
            <person name="Zheng W."/>
            <person name="Yu S."/>
            <person name="Huang Y."/>
        </authorList>
    </citation>
    <scope>NUCLEOTIDE SEQUENCE [LARGE SCALE GENOMIC DNA]</scope>
    <source>
        <strain evidence="2 3">DP4N28-5</strain>
    </source>
</reference>
<evidence type="ECO:0000256" key="1">
    <source>
        <dbReference type="SAM" id="MobiDB-lite"/>
    </source>
</evidence>
<accession>A0ABS6SZ20</accession>
<dbReference type="EMBL" id="JAHUZE010000001">
    <property type="protein sequence ID" value="MBV7377387.1"/>
    <property type="molecule type" value="Genomic_DNA"/>
</dbReference>
<gene>
    <name evidence="2" type="ORF">KJP28_00510</name>
</gene>
<keyword evidence="3" id="KW-1185">Reference proteome</keyword>
<sequence length="89" mass="9724">MTLSIATEHAEPMNAVPETMTDGPIIEKIRRGRLAALAALRARTAQTENVVSIFDTAIETRISEPVFRSRRSGSGPRPSKLLLTRPILA</sequence>